<keyword evidence="6 8" id="KW-1133">Transmembrane helix</keyword>
<protein>
    <submittedName>
        <fullName evidence="10">MFS transporter</fullName>
    </submittedName>
</protein>
<dbReference type="Pfam" id="PF12832">
    <property type="entry name" value="MFS_1_like"/>
    <property type="match status" value="1"/>
</dbReference>
<proteinExistence type="predicted"/>
<evidence type="ECO:0000256" key="2">
    <source>
        <dbReference type="ARBA" id="ARBA00022448"/>
    </source>
</evidence>
<dbReference type="PANTHER" id="PTHR23522">
    <property type="entry name" value="BLL5896 PROTEIN"/>
    <property type="match status" value="1"/>
</dbReference>
<comment type="subcellular location">
    <subcellularLocation>
        <location evidence="1">Cell inner membrane</location>
        <topology evidence="1">Multi-pass membrane protein</topology>
    </subcellularLocation>
</comment>
<feature type="transmembrane region" description="Helical" evidence="8">
    <location>
        <begin position="326"/>
        <end position="348"/>
    </location>
</feature>
<feature type="transmembrane region" description="Helical" evidence="8">
    <location>
        <begin position="69"/>
        <end position="87"/>
    </location>
</feature>
<evidence type="ECO:0000256" key="1">
    <source>
        <dbReference type="ARBA" id="ARBA00004429"/>
    </source>
</evidence>
<keyword evidence="2" id="KW-0813">Transport</keyword>
<comment type="caution">
    <text evidence="10">The sequence shown here is derived from an EMBL/GenBank/DDBJ whole genome shotgun (WGS) entry which is preliminary data.</text>
</comment>
<dbReference type="Gene3D" id="1.20.1250.20">
    <property type="entry name" value="MFS general substrate transporter like domains"/>
    <property type="match status" value="2"/>
</dbReference>
<dbReference type="PIRSF" id="PIRSF004925">
    <property type="entry name" value="HcaT"/>
    <property type="match status" value="1"/>
</dbReference>
<feature type="transmembrane region" description="Helical" evidence="8">
    <location>
        <begin position="93"/>
        <end position="113"/>
    </location>
</feature>
<evidence type="ECO:0000256" key="8">
    <source>
        <dbReference type="SAM" id="Phobius"/>
    </source>
</evidence>
<dbReference type="SUPFAM" id="SSF103473">
    <property type="entry name" value="MFS general substrate transporter"/>
    <property type="match status" value="1"/>
</dbReference>
<feature type="transmembrane region" description="Helical" evidence="8">
    <location>
        <begin position="290"/>
        <end position="314"/>
    </location>
</feature>
<dbReference type="InterPro" id="IPR024989">
    <property type="entry name" value="MFS_assoc_dom"/>
</dbReference>
<keyword evidence="3" id="KW-1003">Cell membrane</keyword>
<keyword evidence="7 8" id="KW-0472">Membrane</keyword>
<evidence type="ECO:0000313" key="11">
    <source>
        <dbReference type="Proteomes" id="UP001596250"/>
    </source>
</evidence>
<feature type="transmembrane region" description="Helical" evidence="8">
    <location>
        <begin position="12"/>
        <end position="31"/>
    </location>
</feature>
<name>A0ABW1ITA0_9BACL</name>
<feature type="transmembrane region" description="Helical" evidence="8">
    <location>
        <begin position="198"/>
        <end position="215"/>
    </location>
</feature>
<keyword evidence="11" id="KW-1185">Reference proteome</keyword>
<feature type="transmembrane region" description="Helical" evidence="8">
    <location>
        <begin position="43"/>
        <end position="62"/>
    </location>
</feature>
<sequence length="387" mass="42622">MSSSNFLKLKSFTFVFYMCTGIIIPYFPLYFESQGYTKIEIGTLQTIGPIAGIVSNLVWGVISDRFHTIKKVLIVVLFGQMIMVLLMMQAGSFITLFTVILFFFFFQTPVNALNDSQIMLAVKGTQKSYASFRIWGSLGFAFSSLAVGFILGKIGMEQSVHILLITTASSILLAFGLKDRKGSYKKMEFSGLVQVIRSKAFLLFLLMILIISIAHRTNDNFTTLYLKELGASEGLIGLSPMLAGLSEIPIFLLLSKYGHKFKELPLLAIAGLAYGLRYLLTGLLNDPMAVIIVQGLHSISFGIFMITAIRYLQLLIPDEYRATGQAIYAVVWSGLAGMANGIAGGWVYKEWGSTTLYLIAAALGFIASCGFLLMHISNLRRSETAAL</sequence>
<organism evidence="10 11">
    <name type="scientific">Marinicrinis lubricantis</name>
    <dbReference type="NCBI Taxonomy" id="2086470"/>
    <lineage>
        <taxon>Bacteria</taxon>
        <taxon>Bacillati</taxon>
        <taxon>Bacillota</taxon>
        <taxon>Bacilli</taxon>
        <taxon>Bacillales</taxon>
        <taxon>Paenibacillaceae</taxon>
    </lineage>
</organism>
<keyword evidence="4" id="KW-0997">Cell inner membrane</keyword>
<feature type="transmembrane region" description="Helical" evidence="8">
    <location>
        <begin position="354"/>
        <end position="374"/>
    </location>
</feature>
<reference evidence="11" key="1">
    <citation type="journal article" date="2019" name="Int. J. Syst. Evol. Microbiol.">
        <title>The Global Catalogue of Microorganisms (GCM) 10K type strain sequencing project: providing services to taxonomists for standard genome sequencing and annotation.</title>
        <authorList>
            <consortium name="The Broad Institute Genomics Platform"/>
            <consortium name="The Broad Institute Genome Sequencing Center for Infectious Disease"/>
            <person name="Wu L."/>
            <person name="Ma J."/>
        </authorList>
    </citation>
    <scope>NUCLEOTIDE SEQUENCE [LARGE SCALE GENOMIC DNA]</scope>
    <source>
        <strain evidence="11">CCM 8749</strain>
    </source>
</reference>
<accession>A0ABW1ITA0</accession>
<evidence type="ECO:0000256" key="5">
    <source>
        <dbReference type="ARBA" id="ARBA00022692"/>
    </source>
</evidence>
<dbReference type="InterPro" id="IPR036259">
    <property type="entry name" value="MFS_trans_sf"/>
</dbReference>
<feature type="transmembrane region" description="Helical" evidence="8">
    <location>
        <begin position="134"/>
        <end position="154"/>
    </location>
</feature>
<feature type="transmembrane region" description="Helical" evidence="8">
    <location>
        <begin position="266"/>
        <end position="284"/>
    </location>
</feature>
<dbReference type="InterPro" id="IPR026032">
    <property type="entry name" value="HcaT-like"/>
</dbReference>
<feature type="transmembrane region" description="Helical" evidence="8">
    <location>
        <begin position="235"/>
        <end position="254"/>
    </location>
</feature>
<dbReference type="RefSeq" id="WP_379895764.1">
    <property type="nucleotide sequence ID" value="NZ_CBCSCT010000015.1"/>
</dbReference>
<evidence type="ECO:0000256" key="6">
    <source>
        <dbReference type="ARBA" id="ARBA00022989"/>
    </source>
</evidence>
<gene>
    <name evidence="10" type="ORF">ACFPXP_18010</name>
</gene>
<evidence type="ECO:0000256" key="3">
    <source>
        <dbReference type="ARBA" id="ARBA00022475"/>
    </source>
</evidence>
<evidence type="ECO:0000313" key="10">
    <source>
        <dbReference type="EMBL" id="MFC5988302.1"/>
    </source>
</evidence>
<evidence type="ECO:0000256" key="7">
    <source>
        <dbReference type="ARBA" id="ARBA00023136"/>
    </source>
</evidence>
<dbReference type="PANTHER" id="PTHR23522:SF10">
    <property type="entry name" value="3-PHENYLPROPIONIC ACID TRANSPORTER-RELATED"/>
    <property type="match status" value="1"/>
</dbReference>
<evidence type="ECO:0000259" key="9">
    <source>
        <dbReference type="Pfam" id="PF12832"/>
    </source>
</evidence>
<feature type="domain" description="Major facilitator superfamily associated" evidence="9">
    <location>
        <begin position="7"/>
        <end position="358"/>
    </location>
</feature>
<keyword evidence="5 8" id="KW-0812">Transmembrane</keyword>
<feature type="transmembrane region" description="Helical" evidence="8">
    <location>
        <begin position="160"/>
        <end position="177"/>
    </location>
</feature>
<evidence type="ECO:0000256" key="4">
    <source>
        <dbReference type="ARBA" id="ARBA00022519"/>
    </source>
</evidence>
<dbReference type="Proteomes" id="UP001596250">
    <property type="component" value="Unassembled WGS sequence"/>
</dbReference>
<dbReference type="EMBL" id="JBHSQV010000179">
    <property type="protein sequence ID" value="MFC5988302.1"/>
    <property type="molecule type" value="Genomic_DNA"/>
</dbReference>